<dbReference type="Pfam" id="PF00226">
    <property type="entry name" value="DnaJ"/>
    <property type="match status" value="1"/>
</dbReference>
<feature type="domain" description="J" evidence="2">
    <location>
        <begin position="115"/>
        <end position="178"/>
    </location>
</feature>
<comment type="caution">
    <text evidence="3">The sequence shown here is derived from an EMBL/GenBank/DDBJ whole genome shotgun (WGS) entry which is preliminary data.</text>
</comment>
<dbReference type="PROSITE" id="PS50076">
    <property type="entry name" value="DNAJ_2"/>
    <property type="match status" value="1"/>
</dbReference>
<protein>
    <submittedName>
        <fullName evidence="3">DnaJ domain-containing protein</fullName>
    </submittedName>
</protein>
<dbReference type="Gene3D" id="1.10.287.110">
    <property type="entry name" value="DnaJ domain"/>
    <property type="match status" value="1"/>
</dbReference>
<name>A0A6I4SKN2_9SPHN</name>
<evidence type="ECO:0000313" key="3">
    <source>
        <dbReference type="EMBL" id="MXO56275.1"/>
    </source>
</evidence>
<feature type="region of interest" description="Disordered" evidence="1">
    <location>
        <begin position="78"/>
        <end position="105"/>
    </location>
</feature>
<dbReference type="InterPro" id="IPR001623">
    <property type="entry name" value="DnaJ_domain"/>
</dbReference>
<organism evidence="3 4">
    <name type="scientific">Pontixanthobacter gangjinensis</name>
    <dbReference type="NCBI Taxonomy" id="1028742"/>
    <lineage>
        <taxon>Bacteria</taxon>
        <taxon>Pseudomonadati</taxon>
        <taxon>Pseudomonadota</taxon>
        <taxon>Alphaproteobacteria</taxon>
        <taxon>Sphingomonadales</taxon>
        <taxon>Erythrobacteraceae</taxon>
        <taxon>Pontixanthobacter</taxon>
    </lineage>
</organism>
<dbReference type="PRINTS" id="PR00625">
    <property type="entry name" value="JDOMAIN"/>
</dbReference>
<accession>A0A6I4SKN2</accession>
<dbReference type="SUPFAM" id="SSF46565">
    <property type="entry name" value="Chaperone J-domain"/>
    <property type="match status" value="1"/>
</dbReference>
<dbReference type="InterPro" id="IPR036869">
    <property type="entry name" value="J_dom_sf"/>
</dbReference>
<sequence length="178" mass="20186">MSGRGRSSDWGFPRWRSYGSDQSAVAQKECDRHGCSEAGLCPAPKSPNNPDRWHFCQKHAAEYNRGWDYFEGLDKEEAAERKRTEQRDADAYTEASHYGWAGGTGDGNRTADEMLALEALGLEADAEFEAIKRSFRIKAKAIHPDVKPNDEEAAKEFQKIQVAYEVLKQAEDRREWKG</sequence>
<feature type="compositionally biased region" description="Basic and acidic residues" evidence="1">
    <location>
        <begin position="78"/>
        <end position="90"/>
    </location>
</feature>
<dbReference type="Proteomes" id="UP000468943">
    <property type="component" value="Unassembled WGS sequence"/>
</dbReference>
<gene>
    <name evidence="3" type="ORF">GRI36_05205</name>
</gene>
<dbReference type="PANTHER" id="PTHR44094">
    <property type="entry name" value="DNAJ HEAT SHOCK N-TERMINAL DOMAIN-CONTAINING PROTEIN"/>
    <property type="match status" value="1"/>
</dbReference>
<dbReference type="OrthoDB" id="9786294at2"/>
<evidence type="ECO:0000313" key="4">
    <source>
        <dbReference type="Proteomes" id="UP000468943"/>
    </source>
</evidence>
<dbReference type="PANTHER" id="PTHR44094:SF8">
    <property type="entry name" value="DNAJ HEAT SHOCK N-TERMINAL DOMAIN-CONTAINING PROTEIN-RELATED"/>
    <property type="match status" value="1"/>
</dbReference>
<reference evidence="3 4" key="1">
    <citation type="submission" date="2019-12" db="EMBL/GenBank/DDBJ databases">
        <title>Genomic-based taxomic classification of the family Erythrobacteraceae.</title>
        <authorList>
            <person name="Xu L."/>
        </authorList>
    </citation>
    <scope>NUCLEOTIDE SEQUENCE [LARGE SCALE GENOMIC DNA]</scope>
    <source>
        <strain evidence="3 4">JCM 17802</strain>
    </source>
</reference>
<keyword evidence="4" id="KW-1185">Reference proteome</keyword>
<dbReference type="InterPro" id="IPR052423">
    <property type="entry name" value="EMIR"/>
</dbReference>
<dbReference type="EMBL" id="WTYS01000001">
    <property type="protein sequence ID" value="MXO56275.1"/>
    <property type="molecule type" value="Genomic_DNA"/>
</dbReference>
<dbReference type="SMART" id="SM00271">
    <property type="entry name" value="DnaJ"/>
    <property type="match status" value="1"/>
</dbReference>
<evidence type="ECO:0000256" key="1">
    <source>
        <dbReference type="SAM" id="MobiDB-lite"/>
    </source>
</evidence>
<dbReference type="CDD" id="cd06257">
    <property type="entry name" value="DnaJ"/>
    <property type="match status" value="1"/>
</dbReference>
<dbReference type="AlphaFoldDB" id="A0A6I4SKN2"/>
<evidence type="ECO:0000259" key="2">
    <source>
        <dbReference type="PROSITE" id="PS50076"/>
    </source>
</evidence>
<proteinExistence type="predicted"/>